<feature type="region of interest" description="Disordered" evidence="1">
    <location>
        <begin position="1"/>
        <end position="135"/>
    </location>
</feature>
<reference evidence="2 3" key="1">
    <citation type="submission" date="2024-01" db="EMBL/GenBank/DDBJ databases">
        <title>Genome assemblies of Stephania.</title>
        <authorList>
            <person name="Yang L."/>
        </authorList>
    </citation>
    <scope>NUCLEOTIDE SEQUENCE [LARGE SCALE GENOMIC DNA]</scope>
    <source>
        <strain evidence="2">QJT</strain>
        <tissue evidence="2">Leaf</tissue>
    </source>
</reference>
<dbReference type="EMBL" id="JBBNAE010000002">
    <property type="protein sequence ID" value="KAK9146143.1"/>
    <property type="molecule type" value="Genomic_DNA"/>
</dbReference>
<evidence type="ECO:0000313" key="3">
    <source>
        <dbReference type="Proteomes" id="UP001417504"/>
    </source>
</evidence>
<sequence>MPYTQQQLQEHHQQQLQQQAMQGHMGMRPGINNGMHPMHSEASLGGVSNAGSLATAGPSDFSRGGANASPSTGVGGAGSNAGTGAGTSSGSSLDARGSKQDGAEAGSGDAPGNSAAGHSGTNGEPSYMKGSEDGN</sequence>
<evidence type="ECO:0000313" key="2">
    <source>
        <dbReference type="EMBL" id="KAK9146143.1"/>
    </source>
</evidence>
<feature type="compositionally biased region" description="Gly residues" evidence="1">
    <location>
        <begin position="73"/>
        <end position="87"/>
    </location>
</feature>
<name>A0AAP0K553_9MAGN</name>
<proteinExistence type="predicted"/>
<gene>
    <name evidence="2" type="ORF">Sjap_006046</name>
</gene>
<dbReference type="Proteomes" id="UP001417504">
    <property type="component" value="Unassembled WGS sequence"/>
</dbReference>
<comment type="caution">
    <text evidence="2">The sequence shown here is derived from an EMBL/GenBank/DDBJ whole genome shotgun (WGS) entry which is preliminary data.</text>
</comment>
<keyword evidence="3" id="KW-1185">Reference proteome</keyword>
<accession>A0AAP0K553</accession>
<feature type="compositionally biased region" description="Low complexity" evidence="1">
    <location>
        <begin position="1"/>
        <end position="19"/>
    </location>
</feature>
<evidence type="ECO:0000256" key="1">
    <source>
        <dbReference type="SAM" id="MobiDB-lite"/>
    </source>
</evidence>
<organism evidence="2 3">
    <name type="scientific">Stephania japonica</name>
    <dbReference type="NCBI Taxonomy" id="461633"/>
    <lineage>
        <taxon>Eukaryota</taxon>
        <taxon>Viridiplantae</taxon>
        <taxon>Streptophyta</taxon>
        <taxon>Embryophyta</taxon>
        <taxon>Tracheophyta</taxon>
        <taxon>Spermatophyta</taxon>
        <taxon>Magnoliopsida</taxon>
        <taxon>Ranunculales</taxon>
        <taxon>Menispermaceae</taxon>
        <taxon>Menispermoideae</taxon>
        <taxon>Cissampelideae</taxon>
        <taxon>Stephania</taxon>
    </lineage>
</organism>
<dbReference type="AlphaFoldDB" id="A0AAP0K553"/>
<protein>
    <submittedName>
        <fullName evidence="2">Uncharacterized protein</fullName>
    </submittedName>
</protein>